<sequence length="521" mass="57701">MNTAIQQIVIVGGGAAGWLTASLLATELNYDQGKALAQAKVQITLIESPDVQIIGVGEGTWPSMRHTLEKIGLSETEFLIACEASFKQGSEFYDWHGAGQGYYLHPFTLPAGYPEFNLAPYWLPFASEVSFAGAVCPQQDLVTLGLAPKQISTAQYSFINNYGYHLNAGKFTQLLQQHATSKLGVQYLPMHIGAVEMQPDGRIAAVVGQNGERVAADLFVDCSGQASLLLGEQLQVPWVSQQHILFNDSALAIQVPYARPDSPIASCTKATAQPAGWVWDIALPSRRGIGHVFSSAHCSEEQARQRLASYLDAQPDLADANADDARLLRFEPGYRARCFEKNCVAIGMAAGFIEPLEASALALVEWTAKTLAAMLPGDLSLLPVMAARINAGFQQHWQQIVEFLKLHYVLSRRADHDYWFMHRERNSIPESLQQLLQLWRHQPPMPADIRQADQLFPAASYQYVLMGMGLDCHYANDKASLQQKARQYFQDNQKKTAAMRQALSANRELLEKIHRYGLPTL</sequence>
<accession>A0ABV9JJG6</accession>
<evidence type="ECO:0000313" key="2">
    <source>
        <dbReference type="Proteomes" id="UP001595962"/>
    </source>
</evidence>
<dbReference type="Pfam" id="PF04820">
    <property type="entry name" value="Trp_halogenase"/>
    <property type="match status" value="1"/>
</dbReference>
<organism evidence="1 2">
    <name type="scientific">Rheinheimera marina</name>
    <dbReference type="NCBI Taxonomy" id="1774958"/>
    <lineage>
        <taxon>Bacteria</taxon>
        <taxon>Pseudomonadati</taxon>
        <taxon>Pseudomonadota</taxon>
        <taxon>Gammaproteobacteria</taxon>
        <taxon>Chromatiales</taxon>
        <taxon>Chromatiaceae</taxon>
        <taxon>Rheinheimera</taxon>
    </lineage>
</organism>
<dbReference type="InterPro" id="IPR006905">
    <property type="entry name" value="Flavin_halogenase"/>
</dbReference>
<dbReference type="EMBL" id="JBHSGB010000001">
    <property type="protein sequence ID" value="MFC4653764.1"/>
    <property type="molecule type" value="Genomic_DNA"/>
</dbReference>
<comment type="caution">
    <text evidence="1">The sequence shown here is derived from an EMBL/GenBank/DDBJ whole genome shotgun (WGS) entry which is preliminary data.</text>
</comment>
<dbReference type="InterPro" id="IPR050816">
    <property type="entry name" value="Flavin-dep_Halogenase_NPB"/>
</dbReference>
<keyword evidence="2" id="KW-1185">Reference proteome</keyword>
<reference evidence="2" key="1">
    <citation type="journal article" date="2019" name="Int. J. Syst. Evol. Microbiol.">
        <title>The Global Catalogue of Microorganisms (GCM) 10K type strain sequencing project: providing services to taxonomists for standard genome sequencing and annotation.</title>
        <authorList>
            <consortium name="The Broad Institute Genomics Platform"/>
            <consortium name="The Broad Institute Genome Sequencing Center for Infectious Disease"/>
            <person name="Wu L."/>
            <person name="Ma J."/>
        </authorList>
    </citation>
    <scope>NUCLEOTIDE SEQUENCE [LARGE SCALE GENOMIC DNA]</scope>
    <source>
        <strain evidence="2">DT28</strain>
    </source>
</reference>
<dbReference type="Proteomes" id="UP001595962">
    <property type="component" value="Unassembled WGS sequence"/>
</dbReference>
<dbReference type="GO" id="GO:0016491">
    <property type="term" value="F:oxidoreductase activity"/>
    <property type="evidence" value="ECO:0007669"/>
    <property type="project" value="UniProtKB-KW"/>
</dbReference>
<keyword evidence="1" id="KW-0560">Oxidoreductase</keyword>
<dbReference type="PANTHER" id="PTHR43747:SF4">
    <property type="entry name" value="FLAVIN-DEPENDENT TRYPTOPHAN HALOGENASE"/>
    <property type="match status" value="1"/>
</dbReference>
<dbReference type="PANTHER" id="PTHR43747">
    <property type="entry name" value="FAD-BINDING PROTEIN"/>
    <property type="match status" value="1"/>
</dbReference>
<dbReference type="SUPFAM" id="SSF51905">
    <property type="entry name" value="FAD/NAD(P)-binding domain"/>
    <property type="match status" value="1"/>
</dbReference>
<dbReference type="RefSeq" id="WP_377331287.1">
    <property type="nucleotide sequence ID" value="NZ_JBHSGB010000001.1"/>
</dbReference>
<dbReference type="PIRSF" id="PIRSF011396">
    <property type="entry name" value="Trp_halogenase"/>
    <property type="match status" value="1"/>
</dbReference>
<dbReference type="Gene3D" id="3.50.50.60">
    <property type="entry name" value="FAD/NAD(P)-binding domain"/>
    <property type="match status" value="1"/>
</dbReference>
<dbReference type="InterPro" id="IPR033856">
    <property type="entry name" value="Trp_halogen"/>
</dbReference>
<gene>
    <name evidence="1" type="ORF">ACFO3I_01870</name>
</gene>
<protein>
    <submittedName>
        <fullName evidence="1">Tryptophan halogenase family protein</fullName>
        <ecNumber evidence="1">1.14.19.-</ecNumber>
    </submittedName>
</protein>
<dbReference type="EC" id="1.14.19.-" evidence="1"/>
<dbReference type="InterPro" id="IPR036188">
    <property type="entry name" value="FAD/NAD-bd_sf"/>
</dbReference>
<name>A0ABV9JJG6_9GAMM</name>
<proteinExistence type="predicted"/>
<evidence type="ECO:0000313" key="1">
    <source>
        <dbReference type="EMBL" id="MFC4653764.1"/>
    </source>
</evidence>